<protein>
    <submittedName>
        <fullName evidence="10">PTS system mannose/fructose/sorbose family transporter subunit IID</fullName>
    </submittedName>
</protein>
<dbReference type="AlphaFoldDB" id="A0A3N0HZD4"/>
<keyword evidence="6 9" id="KW-0812">Transmembrane</keyword>
<feature type="transmembrane region" description="Helical" evidence="9">
    <location>
        <begin position="141"/>
        <end position="160"/>
    </location>
</feature>
<dbReference type="PANTHER" id="PTHR32502">
    <property type="entry name" value="N-ACETYLGALACTOSAMINE PERMEASE II COMPONENT-RELATED"/>
    <property type="match status" value="1"/>
</dbReference>
<keyword evidence="5" id="KW-0598">Phosphotransferase system</keyword>
<dbReference type="InterPro" id="IPR004704">
    <property type="entry name" value="PTS_IID_man"/>
</dbReference>
<feature type="transmembrane region" description="Helical" evidence="9">
    <location>
        <begin position="223"/>
        <end position="241"/>
    </location>
</feature>
<evidence type="ECO:0000256" key="2">
    <source>
        <dbReference type="ARBA" id="ARBA00022448"/>
    </source>
</evidence>
<keyword evidence="11" id="KW-1185">Reference proteome</keyword>
<proteinExistence type="predicted"/>
<keyword evidence="8 9" id="KW-0472">Membrane</keyword>
<sequence>MAKLTQKDVKSAMHWWWVTSHMTYNYQRLQAGCLAGMMGPILDKLYDGNKEKVSEGLVRHMQYFNTEPRWGAVLPGMVVALEEGIANEAGDDVDASMVTELKTALMGPLAGIGDTIWAGLIKPVILSIVLAWAAQGYIWGAWAYGIGVTLLDFAVTYAMFNQGYKLGVNSIDKFLEGGFIAKVTTFLGIVGLFCLGAMIVKYVTIGAVLTVTLSTGKLQIGDILNKIFPCIIPLAFTLLAYRLQVKGKSITTVLLVLFVIGFVGGAVGFLG</sequence>
<dbReference type="PROSITE" id="PS51108">
    <property type="entry name" value="PTS_EIID"/>
    <property type="match status" value="1"/>
</dbReference>
<keyword evidence="4" id="KW-0762">Sugar transport</keyword>
<evidence type="ECO:0000256" key="3">
    <source>
        <dbReference type="ARBA" id="ARBA00022475"/>
    </source>
</evidence>
<dbReference type="OrthoDB" id="9795582at2"/>
<keyword evidence="3" id="KW-1003">Cell membrane</keyword>
<dbReference type="PANTHER" id="PTHR32502:SF5">
    <property type="entry name" value="N-ACETYLGALACTOSAMINE PERMEASE IID COMPONENT-RELATED"/>
    <property type="match status" value="1"/>
</dbReference>
<dbReference type="GO" id="GO:0005886">
    <property type="term" value="C:plasma membrane"/>
    <property type="evidence" value="ECO:0007669"/>
    <property type="project" value="UniProtKB-SubCell"/>
</dbReference>
<dbReference type="Proteomes" id="UP000276568">
    <property type="component" value="Unassembled WGS sequence"/>
</dbReference>
<evidence type="ECO:0000313" key="11">
    <source>
        <dbReference type="Proteomes" id="UP000276568"/>
    </source>
</evidence>
<evidence type="ECO:0000256" key="8">
    <source>
        <dbReference type="ARBA" id="ARBA00023136"/>
    </source>
</evidence>
<organism evidence="10 11">
    <name type="scientific">Absicoccus porci</name>
    <dbReference type="NCBI Taxonomy" id="2486576"/>
    <lineage>
        <taxon>Bacteria</taxon>
        <taxon>Bacillati</taxon>
        <taxon>Bacillota</taxon>
        <taxon>Erysipelotrichia</taxon>
        <taxon>Erysipelotrichales</taxon>
        <taxon>Erysipelotrichaceae</taxon>
        <taxon>Absicoccus</taxon>
    </lineage>
</organism>
<evidence type="ECO:0000313" key="10">
    <source>
        <dbReference type="EMBL" id="RNM29452.1"/>
    </source>
</evidence>
<evidence type="ECO:0000256" key="1">
    <source>
        <dbReference type="ARBA" id="ARBA00004651"/>
    </source>
</evidence>
<evidence type="ECO:0000256" key="7">
    <source>
        <dbReference type="ARBA" id="ARBA00022989"/>
    </source>
</evidence>
<name>A0A3N0HZD4_9FIRM</name>
<gene>
    <name evidence="10" type="ORF">EDX97_10740</name>
</gene>
<dbReference type="GO" id="GO:0009401">
    <property type="term" value="P:phosphoenolpyruvate-dependent sugar phosphotransferase system"/>
    <property type="evidence" value="ECO:0007669"/>
    <property type="project" value="UniProtKB-KW"/>
</dbReference>
<dbReference type="RefSeq" id="WP_128521139.1">
    <property type="nucleotide sequence ID" value="NZ_CAUWBR010000018.1"/>
</dbReference>
<keyword evidence="7 9" id="KW-1133">Transmembrane helix</keyword>
<accession>A0A3N0HZD4</accession>
<dbReference type="InterPro" id="IPR050303">
    <property type="entry name" value="GatZ_KbaZ_carbometab"/>
</dbReference>
<reference evidence="10 11" key="1">
    <citation type="submission" date="2018-11" db="EMBL/GenBank/DDBJ databases">
        <title>Clostridium sp. nov., a member of the family Erysipelotrichaceae isolated from pig faeces.</title>
        <authorList>
            <person name="Chang Y.-H."/>
        </authorList>
    </citation>
    <scope>NUCLEOTIDE SEQUENCE [LARGE SCALE GENOMIC DNA]</scope>
    <source>
        <strain evidence="10 11">YH-panp20</strain>
    </source>
</reference>
<feature type="transmembrane region" description="Helical" evidence="9">
    <location>
        <begin position="253"/>
        <end position="270"/>
    </location>
</feature>
<keyword evidence="2" id="KW-0813">Transport</keyword>
<evidence type="ECO:0000256" key="9">
    <source>
        <dbReference type="SAM" id="Phobius"/>
    </source>
</evidence>
<feature type="transmembrane region" description="Helical" evidence="9">
    <location>
        <begin position="116"/>
        <end position="135"/>
    </location>
</feature>
<feature type="transmembrane region" description="Helical" evidence="9">
    <location>
        <begin position="180"/>
        <end position="203"/>
    </location>
</feature>
<dbReference type="EMBL" id="RJQC01000004">
    <property type="protein sequence ID" value="RNM29452.1"/>
    <property type="molecule type" value="Genomic_DNA"/>
</dbReference>
<evidence type="ECO:0000256" key="6">
    <source>
        <dbReference type="ARBA" id="ARBA00022692"/>
    </source>
</evidence>
<evidence type="ECO:0000256" key="5">
    <source>
        <dbReference type="ARBA" id="ARBA00022683"/>
    </source>
</evidence>
<comment type="caution">
    <text evidence="10">The sequence shown here is derived from an EMBL/GenBank/DDBJ whole genome shotgun (WGS) entry which is preliminary data.</text>
</comment>
<evidence type="ECO:0000256" key="4">
    <source>
        <dbReference type="ARBA" id="ARBA00022597"/>
    </source>
</evidence>
<comment type="subcellular location">
    <subcellularLocation>
        <location evidence="1">Cell membrane</location>
        <topology evidence="1">Multi-pass membrane protein</topology>
    </subcellularLocation>
</comment>
<dbReference type="Pfam" id="PF03613">
    <property type="entry name" value="EIID-AGA"/>
    <property type="match status" value="1"/>
</dbReference>